<feature type="domain" description="THIF-type NAD/FAD binding fold" evidence="1">
    <location>
        <begin position="340"/>
        <end position="454"/>
    </location>
</feature>
<comment type="caution">
    <text evidence="3">The sequence shown here is derived from an EMBL/GenBank/DDBJ whole genome shotgun (WGS) entry which is preliminary data.</text>
</comment>
<keyword evidence="4" id="KW-1185">Reference proteome</keyword>
<dbReference type="EMBL" id="WACR01000006">
    <property type="protein sequence ID" value="KAB1064090.1"/>
    <property type="molecule type" value="Genomic_DNA"/>
</dbReference>
<dbReference type="OrthoDB" id="9804286at2"/>
<dbReference type="GO" id="GO:0008641">
    <property type="term" value="F:ubiquitin-like modifier activating enzyme activity"/>
    <property type="evidence" value="ECO:0007669"/>
    <property type="project" value="InterPro"/>
</dbReference>
<dbReference type="Proteomes" id="UP000435357">
    <property type="component" value="Unassembled WGS sequence"/>
</dbReference>
<dbReference type="Pfam" id="PF14461">
    <property type="entry name" value="Prok-E2_B"/>
    <property type="match status" value="1"/>
</dbReference>
<evidence type="ECO:0000259" key="1">
    <source>
        <dbReference type="Pfam" id="PF00899"/>
    </source>
</evidence>
<dbReference type="AlphaFoldDB" id="A0A6N6M477"/>
<dbReference type="InterPro" id="IPR032701">
    <property type="entry name" value="Prok-E2_B_dom"/>
</dbReference>
<evidence type="ECO:0000313" key="3">
    <source>
        <dbReference type="EMBL" id="KAB1064090.1"/>
    </source>
</evidence>
<dbReference type="Gene3D" id="3.40.50.720">
    <property type="entry name" value="NAD(P)-binding Rossmann-like Domain"/>
    <property type="match status" value="1"/>
</dbReference>
<dbReference type="Pfam" id="PF00899">
    <property type="entry name" value="ThiF"/>
    <property type="match status" value="1"/>
</dbReference>
<gene>
    <name evidence="3" type="ORF">F3059_08650</name>
</gene>
<sequence>MTYFELLRKQSFDKLSKIENVEVLSDKEKKESNKWFEKFEEVWSISRPVETPEGGQKELTFLLCFMHDFPVSLPDVFLNESSYKEVKHIPHVDTNRFVCTIDKALATTNIDKPFEIIEEVLLKARQIIENGIAQKNFSDFTEEFLSYWENQYGNENDVNTEVLSFITVNPSEIKVTLISLEKRFRGFKHILFQNNKEAQRFKVFLDEHNMRYVENDVFYIDQDLLNDRPPYHINCHDSVEIIKHISDDIYHDFKKYLNNNSAYKLILFKKRVNRKDHYLGWFYPSPKSSAKGFSGKLSALKAMSTKGIQGHKYVFRISPKDFTHERVMRRSSGYTNDDHEKKFAIAGLGSVGSHLVHFLSGFQGSEFILFDPDLLTIENTGRHLLGFEHVRANKAKAIKEYLVRKNPKLKVNSYDQSVLNYCNKETKLLNNSDFLFLAVGKQNVETYIVDLIKKGTINIPTFIFWVEPYLAGGHCIYIDPDNVRYEEFYETTEERKLFKFNVIKKSEYLRGNELFKMKEASCQSSYMPYSGSNVIYFLSQLYPFLWKKISNSDTQKSKAYTWVGDFNMLDKMGIELSDYYQVKDSFNIIEHKL</sequence>
<evidence type="ECO:0000313" key="4">
    <source>
        <dbReference type="Proteomes" id="UP000435357"/>
    </source>
</evidence>
<accession>A0A6N6M477</accession>
<name>A0A6N6M477_9FLAO</name>
<dbReference type="InterPro" id="IPR000594">
    <property type="entry name" value="ThiF_NAD_FAD-bd"/>
</dbReference>
<dbReference type="InterPro" id="IPR035985">
    <property type="entry name" value="Ubiquitin-activating_enz"/>
</dbReference>
<dbReference type="SUPFAM" id="SSF69572">
    <property type="entry name" value="Activating enzymes of the ubiquitin-like proteins"/>
    <property type="match status" value="1"/>
</dbReference>
<protein>
    <submittedName>
        <fullName evidence="3">Uncharacterized protein</fullName>
    </submittedName>
</protein>
<reference evidence="3 4" key="1">
    <citation type="submission" date="2019-09" db="EMBL/GenBank/DDBJ databases">
        <title>Genomes of Cryomorphaceae.</title>
        <authorList>
            <person name="Bowman J.P."/>
        </authorList>
    </citation>
    <scope>NUCLEOTIDE SEQUENCE [LARGE SCALE GENOMIC DNA]</scope>
    <source>
        <strain evidence="3 4">KCTC 52047</strain>
    </source>
</reference>
<evidence type="ECO:0000259" key="2">
    <source>
        <dbReference type="Pfam" id="PF14461"/>
    </source>
</evidence>
<organism evidence="3 4">
    <name type="scientific">Salibacter halophilus</name>
    <dbReference type="NCBI Taxonomy" id="1803916"/>
    <lineage>
        <taxon>Bacteria</taxon>
        <taxon>Pseudomonadati</taxon>
        <taxon>Bacteroidota</taxon>
        <taxon>Flavobacteriia</taxon>
        <taxon>Flavobacteriales</taxon>
        <taxon>Salibacteraceae</taxon>
        <taxon>Salibacter</taxon>
    </lineage>
</organism>
<feature type="domain" description="Prokaryotic E2 family B" evidence="2">
    <location>
        <begin position="38"/>
        <end position="151"/>
    </location>
</feature>
<dbReference type="RefSeq" id="WP_151168250.1">
    <property type="nucleotide sequence ID" value="NZ_WACR01000006.1"/>
</dbReference>
<proteinExistence type="predicted"/>